<dbReference type="Proteomes" id="UP000717624">
    <property type="component" value="Unassembled WGS sequence"/>
</dbReference>
<dbReference type="GO" id="GO:0006935">
    <property type="term" value="P:chemotaxis"/>
    <property type="evidence" value="ECO:0007669"/>
    <property type="project" value="UniProtKB-KW"/>
</dbReference>
<dbReference type="CDD" id="cd12914">
    <property type="entry name" value="PDC1_DGC_like"/>
    <property type="match status" value="1"/>
</dbReference>
<feature type="domain" description="HAMP" evidence="13">
    <location>
        <begin position="295"/>
        <end position="347"/>
    </location>
</feature>
<evidence type="ECO:0000256" key="6">
    <source>
        <dbReference type="ARBA" id="ARBA00022989"/>
    </source>
</evidence>
<dbReference type="PROSITE" id="PS50111">
    <property type="entry name" value="CHEMOTAXIS_TRANSDUC_2"/>
    <property type="match status" value="1"/>
</dbReference>
<evidence type="ECO:0000313" key="15">
    <source>
        <dbReference type="Proteomes" id="UP000717624"/>
    </source>
</evidence>
<accession>A0A938Y125</accession>
<dbReference type="EMBL" id="JAFBEB010000011">
    <property type="protein sequence ID" value="MBM7591365.1"/>
    <property type="molecule type" value="Genomic_DNA"/>
</dbReference>
<dbReference type="Pfam" id="PF00015">
    <property type="entry name" value="MCPsignal"/>
    <property type="match status" value="1"/>
</dbReference>
<keyword evidence="6 11" id="KW-1133">Transmembrane helix</keyword>
<dbReference type="Gene3D" id="1.10.287.950">
    <property type="entry name" value="Methyl-accepting chemotaxis protein"/>
    <property type="match status" value="1"/>
</dbReference>
<evidence type="ECO:0000259" key="13">
    <source>
        <dbReference type="PROSITE" id="PS50885"/>
    </source>
</evidence>
<keyword evidence="15" id="KW-1185">Reference proteome</keyword>
<dbReference type="PROSITE" id="PS50885">
    <property type="entry name" value="HAMP"/>
    <property type="match status" value="1"/>
</dbReference>
<evidence type="ECO:0000256" key="1">
    <source>
        <dbReference type="ARBA" id="ARBA00004651"/>
    </source>
</evidence>
<proteinExistence type="inferred from homology"/>
<evidence type="ECO:0000256" key="11">
    <source>
        <dbReference type="SAM" id="Phobius"/>
    </source>
</evidence>
<comment type="subcellular location">
    <subcellularLocation>
        <location evidence="1">Cell membrane</location>
        <topology evidence="1">Multi-pass membrane protein</topology>
    </subcellularLocation>
</comment>
<dbReference type="InterPro" id="IPR029151">
    <property type="entry name" value="Sensor-like_sf"/>
</dbReference>
<comment type="caution">
    <text evidence="14">The sequence shown here is derived from an EMBL/GenBank/DDBJ whole genome shotgun (WGS) entry which is preliminary data.</text>
</comment>
<gene>
    <name evidence="14" type="ORF">JOD01_003004</name>
</gene>
<evidence type="ECO:0000313" key="14">
    <source>
        <dbReference type="EMBL" id="MBM7591365.1"/>
    </source>
</evidence>
<name>A0A938Y125_9BACL</name>
<dbReference type="InterPro" id="IPR004089">
    <property type="entry name" value="MCPsignal_dom"/>
</dbReference>
<dbReference type="InterPro" id="IPR033479">
    <property type="entry name" value="dCache_1"/>
</dbReference>
<dbReference type="GO" id="GO:0005886">
    <property type="term" value="C:plasma membrane"/>
    <property type="evidence" value="ECO:0007669"/>
    <property type="project" value="UniProtKB-SubCell"/>
</dbReference>
<dbReference type="PANTHER" id="PTHR32089:SF114">
    <property type="entry name" value="METHYL-ACCEPTING CHEMOTAXIS PROTEIN MCPB"/>
    <property type="match status" value="1"/>
</dbReference>
<feature type="transmembrane region" description="Helical" evidence="11">
    <location>
        <begin position="271"/>
        <end position="294"/>
    </location>
</feature>
<evidence type="ECO:0000256" key="4">
    <source>
        <dbReference type="ARBA" id="ARBA00022500"/>
    </source>
</evidence>
<keyword evidence="7 11" id="KW-0472">Membrane</keyword>
<keyword evidence="3" id="KW-0488">Methylation</keyword>
<comment type="similarity">
    <text evidence="9">Belongs to the methyl-accepting chemotaxis (MCP) protein family.</text>
</comment>
<dbReference type="GO" id="GO:0007165">
    <property type="term" value="P:signal transduction"/>
    <property type="evidence" value="ECO:0007669"/>
    <property type="project" value="UniProtKB-KW"/>
</dbReference>
<dbReference type="FunFam" id="1.10.287.950:FF:000001">
    <property type="entry name" value="Methyl-accepting chemotaxis sensory transducer"/>
    <property type="match status" value="1"/>
</dbReference>
<dbReference type="Pfam" id="PF00672">
    <property type="entry name" value="HAMP"/>
    <property type="match status" value="1"/>
</dbReference>
<keyword evidence="4" id="KW-0145">Chemotaxis</keyword>
<keyword evidence="8 10" id="KW-0807">Transducer</keyword>
<dbReference type="CDD" id="cd06225">
    <property type="entry name" value="HAMP"/>
    <property type="match status" value="1"/>
</dbReference>
<evidence type="ECO:0000256" key="3">
    <source>
        <dbReference type="ARBA" id="ARBA00022481"/>
    </source>
</evidence>
<evidence type="ECO:0000256" key="7">
    <source>
        <dbReference type="ARBA" id="ARBA00023136"/>
    </source>
</evidence>
<organism evidence="14 15">
    <name type="scientific">Brevibacillus fulvus</name>
    <dbReference type="NCBI Taxonomy" id="1125967"/>
    <lineage>
        <taxon>Bacteria</taxon>
        <taxon>Bacillati</taxon>
        <taxon>Bacillota</taxon>
        <taxon>Bacilli</taxon>
        <taxon>Bacillales</taxon>
        <taxon>Paenibacillaceae</taxon>
        <taxon>Brevibacillus</taxon>
    </lineage>
</organism>
<dbReference type="SMART" id="SM00283">
    <property type="entry name" value="MA"/>
    <property type="match status" value="1"/>
</dbReference>
<dbReference type="AlphaFoldDB" id="A0A938Y125"/>
<dbReference type="Gene3D" id="3.30.450.20">
    <property type="entry name" value="PAS domain"/>
    <property type="match status" value="2"/>
</dbReference>
<dbReference type="SMART" id="SM00304">
    <property type="entry name" value="HAMP"/>
    <property type="match status" value="1"/>
</dbReference>
<sequence length="653" mass="70637">MRFSIKQRLILLCGIFVLLPCLVVGFVSYNKAKQEVENQLLLSAQSSIKQIDFQLQDFFSSKVADADYLAETIDRSLIDGADSPLLRAKLVQYLHLHPGTDTVFVGTTDGLMIQEPRAEQPDGYDPRQRDWYKKAMEQKGKTVILDPYVSSSNGKLVAGIAKALPDGSGVFSYTITLESISNMAADTKVGKQGYPLVLDQNRLFLAHPEQNLGTEAKESFYDSLYQQPSGQFVYEYQGKEKEMIFLTNELTGWKVAGTLFLSEVDEATHGIFLSTVWVVVISLAVAATAIFLVLRSILIPLRTLMVSTGKISEGDLREQINFSQNDEIGDLAGNFQRMIEKLRSMILHVRGNSEEVASSAEELFASAEQTGKATEAIVGTIQQIAAGTDQQARSIRSASSLVDAVVNRIGQIGANADLVAATSREASQKATQGNDSIQSVVAQMNRIKTTVEASAHAVKSLGDHSQQIGNIIQVITGIAEQTNLLALNAAIEAARAGEHGKGFAVVADEVRKLAEQSSQSAQQIAHLIAVIQADTSEAVVSMRSTTDEVSTGMELVTDAGALFAHIQQSVDDVGGKVNDVSDAVTEVTDGAEQLLQIMQQLSSIADEISQGMQNMSASTEEQLASMEEVSASSQALAKMAEDLQRMLSKFRLS</sequence>
<dbReference type="Pfam" id="PF02743">
    <property type="entry name" value="dCache_1"/>
    <property type="match status" value="1"/>
</dbReference>
<evidence type="ECO:0000256" key="9">
    <source>
        <dbReference type="ARBA" id="ARBA00029447"/>
    </source>
</evidence>
<evidence type="ECO:0000259" key="12">
    <source>
        <dbReference type="PROSITE" id="PS50111"/>
    </source>
</evidence>
<evidence type="ECO:0000256" key="2">
    <source>
        <dbReference type="ARBA" id="ARBA00022475"/>
    </source>
</evidence>
<dbReference type="SUPFAM" id="SSF58104">
    <property type="entry name" value="Methyl-accepting chemotaxis protein (MCP) signaling domain"/>
    <property type="match status" value="1"/>
</dbReference>
<evidence type="ECO:0000256" key="5">
    <source>
        <dbReference type="ARBA" id="ARBA00022692"/>
    </source>
</evidence>
<feature type="domain" description="Methyl-accepting transducer" evidence="12">
    <location>
        <begin position="366"/>
        <end position="616"/>
    </location>
</feature>
<dbReference type="RefSeq" id="WP_204519077.1">
    <property type="nucleotide sequence ID" value="NZ_BAABIN010000003.1"/>
</dbReference>
<keyword evidence="2" id="KW-1003">Cell membrane</keyword>
<keyword evidence="5 11" id="KW-0812">Transmembrane</keyword>
<evidence type="ECO:0000256" key="8">
    <source>
        <dbReference type="ARBA" id="ARBA00023224"/>
    </source>
</evidence>
<reference evidence="14" key="1">
    <citation type="submission" date="2021-01" db="EMBL/GenBank/DDBJ databases">
        <title>Genomic Encyclopedia of Type Strains, Phase IV (KMG-IV): sequencing the most valuable type-strain genomes for metagenomic binning, comparative biology and taxonomic classification.</title>
        <authorList>
            <person name="Goeker M."/>
        </authorList>
    </citation>
    <scope>NUCLEOTIDE SEQUENCE</scope>
    <source>
        <strain evidence="14">DSM 25523</strain>
    </source>
</reference>
<dbReference type="CDD" id="cd11386">
    <property type="entry name" value="MCP_signal"/>
    <property type="match status" value="1"/>
</dbReference>
<dbReference type="PANTHER" id="PTHR32089">
    <property type="entry name" value="METHYL-ACCEPTING CHEMOTAXIS PROTEIN MCPB"/>
    <property type="match status" value="1"/>
</dbReference>
<evidence type="ECO:0000256" key="10">
    <source>
        <dbReference type="PROSITE-ProRule" id="PRU00284"/>
    </source>
</evidence>
<dbReference type="CDD" id="cd12912">
    <property type="entry name" value="PDC2_MCP_like"/>
    <property type="match status" value="1"/>
</dbReference>
<dbReference type="InterPro" id="IPR003660">
    <property type="entry name" value="HAMP_dom"/>
</dbReference>
<dbReference type="SUPFAM" id="SSF103190">
    <property type="entry name" value="Sensory domain-like"/>
    <property type="match status" value="1"/>
</dbReference>
<protein>
    <submittedName>
        <fullName evidence="14">Methyl-accepting chemotaxis protein</fullName>
    </submittedName>
</protein>